<dbReference type="EMBL" id="FOZX01000001">
    <property type="protein sequence ID" value="SFS37354.1"/>
    <property type="molecule type" value="Genomic_DNA"/>
</dbReference>
<dbReference type="InterPro" id="IPR029058">
    <property type="entry name" value="AB_hydrolase_fold"/>
</dbReference>
<feature type="region of interest" description="Disordered" evidence="1">
    <location>
        <begin position="295"/>
        <end position="328"/>
    </location>
</feature>
<proteinExistence type="predicted"/>
<dbReference type="InterPro" id="IPR050266">
    <property type="entry name" value="AB_hydrolase_sf"/>
</dbReference>
<sequence length="328" mass="35400">MEDPEFHEPVTGDLDISADRESFLENNGRRPWISSAPRAVLVVPGLVSAPELLPLDCAPQVLNWSPERISSRTTGDRIADVLTVLDDADAPDCVVLAWSGGTALAVELAARHPDRVRGLLLLAGPPTAGAEALLAGIGVPGRLRRLLAATGSASLRLTGDLAESVTAQLPVGDLPGHLLRRTGLLPADSDRATITASLRRLVQHDWRTHAELALDWSSSVRDGLPGITCPLTLLAGRWDPLGEPLTTAQQVASLPQARVRLLDTSHFIPLEAPAAVRAEFDLLLRRVEAVECARRGIDPPPPQVRRLRIPLPEPTRRRRTLHPPPHRG</sequence>
<protein>
    <submittedName>
        <fullName evidence="3">Pimeloyl-ACP methyl ester carboxylesterase</fullName>
    </submittedName>
</protein>
<dbReference type="Pfam" id="PF00561">
    <property type="entry name" value="Abhydrolase_1"/>
    <property type="match status" value="1"/>
</dbReference>
<name>A0A1I6PAX3_9PSEU</name>
<keyword evidence="4" id="KW-1185">Reference proteome</keyword>
<reference evidence="4" key="1">
    <citation type="submission" date="2016-10" db="EMBL/GenBank/DDBJ databases">
        <authorList>
            <person name="Varghese N."/>
            <person name="Submissions S."/>
        </authorList>
    </citation>
    <scope>NUCLEOTIDE SEQUENCE [LARGE SCALE GENOMIC DNA]</scope>
    <source>
        <strain evidence="4">DSM 44771</strain>
    </source>
</reference>
<dbReference type="InterPro" id="IPR000073">
    <property type="entry name" value="AB_hydrolase_1"/>
</dbReference>
<evidence type="ECO:0000313" key="4">
    <source>
        <dbReference type="Proteomes" id="UP000198852"/>
    </source>
</evidence>
<dbReference type="Proteomes" id="UP000198852">
    <property type="component" value="Unassembled WGS sequence"/>
</dbReference>
<dbReference type="RefSeq" id="WP_093413497.1">
    <property type="nucleotide sequence ID" value="NZ_FOZX01000001.1"/>
</dbReference>
<evidence type="ECO:0000259" key="2">
    <source>
        <dbReference type="Pfam" id="PF00561"/>
    </source>
</evidence>
<evidence type="ECO:0000256" key="1">
    <source>
        <dbReference type="SAM" id="MobiDB-lite"/>
    </source>
</evidence>
<organism evidence="3 4">
    <name type="scientific">Saccharopolyspora flava</name>
    <dbReference type="NCBI Taxonomy" id="95161"/>
    <lineage>
        <taxon>Bacteria</taxon>
        <taxon>Bacillati</taxon>
        <taxon>Actinomycetota</taxon>
        <taxon>Actinomycetes</taxon>
        <taxon>Pseudonocardiales</taxon>
        <taxon>Pseudonocardiaceae</taxon>
        <taxon>Saccharopolyspora</taxon>
    </lineage>
</organism>
<dbReference type="STRING" id="95161.SAMN05660874_00615"/>
<feature type="domain" description="AB hydrolase-1" evidence="2">
    <location>
        <begin position="74"/>
        <end position="273"/>
    </location>
</feature>
<accession>A0A1I6PAX3</accession>
<feature type="compositionally biased region" description="Basic residues" evidence="1">
    <location>
        <begin position="316"/>
        <end position="328"/>
    </location>
</feature>
<gene>
    <name evidence="3" type="ORF">SAMN05660874_00615</name>
</gene>
<dbReference type="Gene3D" id="3.40.50.1820">
    <property type="entry name" value="alpha/beta hydrolase"/>
    <property type="match status" value="1"/>
</dbReference>
<dbReference type="GO" id="GO:0003824">
    <property type="term" value="F:catalytic activity"/>
    <property type="evidence" value="ECO:0007669"/>
    <property type="project" value="UniProtKB-ARBA"/>
</dbReference>
<dbReference type="SUPFAM" id="SSF53474">
    <property type="entry name" value="alpha/beta-Hydrolases"/>
    <property type="match status" value="1"/>
</dbReference>
<evidence type="ECO:0000313" key="3">
    <source>
        <dbReference type="EMBL" id="SFS37354.1"/>
    </source>
</evidence>
<dbReference type="AlphaFoldDB" id="A0A1I6PAX3"/>
<dbReference type="PANTHER" id="PTHR43798">
    <property type="entry name" value="MONOACYLGLYCEROL LIPASE"/>
    <property type="match status" value="1"/>
</dbReference>